<reference evidence="1 2" key="1">
    <citation type="submission" date="2020-08" db="EMBL/GenBank/DDBJ databases">
        <title>Genomic Encyclopedia of Type Strains, Phase IV (KMG-IV): sequencing the most valuable type-strain genomes for metagenomic binning, comparative biology and taxonomic classification.</title>
        <authorList>
            <person name="Goeker M."/>
        </authorList>
    </citation>
    <scope>NUCLEOTIDE SEQUENCE [LARGE SCALE GENOMIC DNA]</scope>
    <source>
        <strain evidence="1 2">DSM 105137</strain>
    </source>
</reference>
<dbReference type="AlphaFoldDB" id="A0A840E6V7"/>
<name>A0A840E6V7_9BACT</name>
<gene>
    <name evidence="1" type="ORF">GGR28_002308</name>
</gene>
<protein>
    <submittedName>
        <fullName evidence="1">Uncharacterized protein</fullName>
    </submittedName>
</protein>
<evidence type="ECO:0000313" key="1">
    <source>
        <dbReference type="EMBL" id="MBB4079683.1"/>
    </source>
</evidence>
<dbReference type="Proteomes" id="UP000576209">
    <property type="component" value="Unassembled WGS sequence"/>
</dbReference>
<organism evidence="1 2">
    <name type="scientific">Neolewinella aquimaris</name>
    <dbReference type="NCBI Taxonomy" id="1835722"/>
    <lineage>
        <taxon>Bacteria</taxon>
        <taxon>Pseudomonadati</taxon>
        <taxon>Bacteroidota</taxon>
        <taxon>Saprospiria</taxon>
        <taxon>Saprospirales</taxon>
        <taxon>Lewinellaceae</taxon>
        <taxon>Neolewinella</taxon>
    </lineage>
</organism>
<dbReference type="RefSeq" id="WP_183495915.1">
    <property type="nucleotide sequence ID" value="NZ_JACIFF010000005.1"/>
</dbReference>
<proteinExistence type="predicted"/>
<dbReference type="EMBL" id="JACIFF010000005">
    <property type="protein sequence ID" value="MBB4079683.1"/>
    <property type="molecule type" value="Genomic_DNA"/>
</dbReference>
<keyword evidence="2" id="KW-1185">Reference proteome</keyword>
<comment type="caution">
    <text evidence="1">The sequence shown here is derived from an EMBL/GenBank/DDBJ whole genome shotgun (WGS) entry which is preliminary data.</text>
</comment>
<sequence length="234" mass="26498">MYRLFLLLPLLVACSKQRDVRNYYFPVRELTDGLVYEYANKGTLTDDPSDFWYFLGIDRDTALYLSSTHYADGMAPDQVVRERITNEGVLLEQLLLYPPLINGQPKLVEVDILYARTFPFYPDDGAASGYRIAFTPPENKDAVNYISLNRRFRGDTTLTIMGEVRNAILFDLEGEVSQRDPELGDISPTYTGYEIYAEGLGLVEYSRNLGAGGTLAGKLVRRITMAEYAGKFEH</sequence>
<accession>A0A840E6V7</accession>
<evidence type="ECO:0000313" key="2">
    <source>
        <dbReference type="Proteomes" id="UP000576209"/>
    </source>
</evidence>